<dbReference type="Pfam" id="PF11350">
    <property type="entry name" value="DUF3152"/>
    <property type="match status" value="1"/>
</dbReference>
<feature type="chain" id="PRO_5047108790" evidence="1">
    <location>
        <begin position="30"/>
        <end position="245"/>
    </location>
</feature>
<dbReference type="SUPFAM" id="SSF55486">
    <property type="entry name" value="Metalloproteases ('zincins'), catalytic domain"/>
    <property type="match status" value="1"/>
</dbReference>
<dbReference type="EMBL" id="JBHUCO010000078">
    <property type="protein sequence ID" value="MFD1524225.1"/>
    <property type="molecule type" value="Genomic_DNA"/>
</dbReference>
<evidence type="ECO:0000259" key="2">
    <source>
        <dbReference type="Pfam" id="PF11350"/>
    </source>
</evidence>
<proteinExistence type="predicted"/>
<protein>
    <submittedName>
        <fullName evidence="3">DUF3152 domain-containing protein</fullName>
    </submittedName>
</protein>
<evidence type="ECO:0000313" key="3">
    <source>
        <dbReference type="EMBL" id="MFD1524225.1"/>
    </source>
</evidence>
<comment type="caution">
    <text evidence="3">The sequence shown here is derived from an EMBL/GenBank/DDBJ whole genome shotgun (WGS) entry which is preliminary data.</text>
</comment>
<evidence type="ECO:0000256" key="1">
    <source>
        <dbReference type="SAM" id="SignalP"/>
    </source>
</evidence>
<keyword evidence="1" id="KW-0732">Signal</keyword>
<dbReference type="RefSeq" id="WP_344730631.1">
    <property type="nucleotide sequence ID" value="NZ_BAAAUS010000068.1"/>
</dbReference>
<reference evidence="4" key="1">
    <citation type="journal article" date="2019" name="Int. J. Syst. Evol. Microbiol.">
        <title>The Global Catalogue of Microorganisms (GCM) 10K type strain sequencing project: providing services to taxonomists for standard genome sequencing and annotation.</title>
        <authorList>
            <consortium name="The Broad Institute Genomics Platform"/>
            <consortium name="The Broad Institute Genome Sequencing Center for Infectious Disease"/>
            <person name="Wu L."/>
            <person name="Ma J."/>
        </authorList>
    </citation>
    <scope>NUCLEOTIDE SEQUENCE [LARGE SCALE GENOMIC DNA]</scope>
    <source>
        <strain evidence="4">CCM 7043</strain>
    </source>
</reference>
<dbReference type="InterPro" id="IPR022603">
    <property type="entry name" value="DUF3152"/>
</dbReference>
<dbReference type="Proteomes" id="UP001597114">
    <property type="component" value="Unassembled WGS sequence"/>
</dbReference>
<sequence length="245" mass="25388">MRSVNRRARRLVPAALVLGVLPLGVVAGAGPVQPTYVADASVAREPVAAPPAPVPVVAAVSGPDAVAGIVTRVVPPVGTGVFTVVPGSTSAPVPGVVRTVRVEVEDGLPIDPAAFARFVMRTLNDPRGWGRDATFTRTVGEAEIVVRLAGPDTTARLCAPIDTGGPLSCRSGPDAVVNHQRWVEGHPDYRGDLTGYRRYVVNHEVGHLLGLGHVECPGIGAPAPVMQQQSLGLLGCAPNPWPYPG</sequence>
<evidence type="ECO:0000313" key="4">
    <source>
        <dbReference type="Proteomes" id="UP001597114"/>
    </source>
</evidence>
<name>A0ABW4FDS3_9PSEU</name>
<feature type="signal peptide" evidence="1">
    <location>
        <begin position="1"/>
        <end position="29"/>
    </location>
</feature>
<feature type="domain" description="DUF3152" evidence="2">
    <location>
        <begin position="77"/>
        <end position="232"/>
    </location>
</feature>
<gene>
    <name evidence="3" type="ORF">ACFSJD_42525</name>
</gene>
<organism evidence="3 4">
    <name type="scientific">Pseudonocardia yunnanensis</name>
    <dbReference type="NCBI Taxonomy" id="58107"/>
    <lineage>
        <taxon>Bacteria</taxon>
        <taxon>Bacillati</taxon>
        <taxon>Actinomycetota</taxon>
        <taxon>Actinomycetes</taxon>
        <taxon>Pseudonocardiales</taxon>
        <taxon>Pseudonocardiaceae</taxon>
        <taxon>Pseudonocardia</taxon>
    </lineage>
</organism>
<accession>A0ABW4FDS3</accession>
<keyword evidence="4" id="KW-1185">Reference proteome</keyword>